<dbReference type="RefSeq" id="WP_119747436.1">
    <property type="nucleotide sequence ID" value="NZ_QZCG01000004.1"/>
</dbReference>
<dbReference type="OrthoDB" id="7692537at2"/>
<protein>
    <recommendedName>
        <fullName evidence="3">DUF600 family protein</fullName>
    </recommendedName>
</protein>
<accession>A0A418T006</accession>
<dbReference type="AlphaFoldDB" id="A0A418T006"/>
<evidence type="ECO:0000313" key="1">
    <source>
        <dbReference type="EMBL" id="RJE86542.1"/>
    </source>
</evidence>
<dbReference type="SUPFAM" id="SSF160424">
    <property type="entry name" value="BH3703-like"/>
    <property type="match status" value="1"/>
</dbReference>
<dbReference type="Proteomes" id="UP000284202">
    <property type="component" value="Unassembled WGS sequence"/>
</dbReference>
<keyword evidence="2" id="KW-1185">Reference proteome</keyword>
<proteinExistence type="predicted"/>
<comment type="caution">
    <text evidence="1">The sequence shown here is derived from an EMBL/GenBank/DDBJ whole genome shotgun (WGS) entry which is preliminary data.</text>
</comment>
<dbReference type="InterPro" id="IPR036170">
    <property type="entry name" value="YezG-like_sf"/>
</dbReference>
<organism evidence="1 2">
    <name type="scientific">Paracoccus onubensis</name>
    <dbReference type="NCBI Taxonomy" id="1675788"/>
    <lineage>
        <taxon>Bacteria</taxon>
        <taxon>Pseudomonadati</taxon>
        <taxon>Pseudomonadota</taxon>
        <taxon>Alphaproteobacteria</taxon>
        <taxon>Rhodobacterales</taxon>
        <taxon>Paracoccaceae</taxon>
        <taxon>Paracoccus</taxon>
    </lineage>
</organism>
<dbReference type="EMBL" id="QZCG01000004">
    <property type="protein sequence ID" value="RJE86542.1"/>
    <property type="molecule type" value="Genomic_DNA"/>
</dbReference>
<name>A0A418T006_9RHOB</name>
<reference evidence="2" key="1">
    <citation type="submission" date="2018-09" db="EMBL/GenBank/DDBJ databases">
        <title>Acidovorax cavernicola nov. sp. isolated from Gruta de las Maravillas (Aracena, Spain).</title>
        <authorList>
            <person name="Jurado V."/>
            <person name="Gutierrez-Patricio S."/>
            <person name="Gonzalez-Pimentel J.L."/>
            <person name="Miller A.Z."/>
            <person name="Laiz L."/>
            <person name="Saiz-Jimenez C."/>
        </authorList>
    </citation>
    <scope>NUCLEOTIDE SEQUENCE [LARGE SCALE GENOMIC DNA]</scope>
    <source>
        <strain evidence="2">1011MAR3C25</strain>
    </source>
</reference>
<evidence type="ECO:0008006" key="3">
    <source>
        <dbReference type="Google" id="ProtNLM"/>
    </source>
</evidence>
<sequence length="114" mass="12809">MNFSADETVLALGEALANDPAFPDDWATIVAVFKVQPGTIGSWAEYTDADGIIQDVWLEGDEIGIIAQRLHVLTQVENKAPWVACRVTIEREGMKLNIQFEYNDEKKWDTPLPF</sequence>
<evidence type="ECO:0000313" key="2">
    <source>
        <dbReference type="Proteomes" id="UP000284202"/>
    </source>
</evidence>
<gene>
    <name evidence="1" type="ORF">D3P04_07440</name>
</gene>